<keyword evidence="5 7" id="KW-0949">S-adenosyl-L-methionine</keyword>
<comment type="catalytic activity">
    <reaction evidence="7">
        <text>adenosine(1518)/adenosine(1519) in 16S rRNA + 4 S-adenosyl-L-methionine = N(6)-dimethyladenosine(1518)/N(6)-dimethyladenosine(1519) in 16S rRNA + 4 S-adenosyl-L-homocysteine + 4 H(+)</text>
        <dbReference type="Rhea" id="RHEA:19609"/>
        <dbReference type="Rhea" id="RHEA-COMP:10232"/>
        <dbReference type="Rhea" id="RHEA-COMP:10233"/>
        <dbReference type="ChEBI" id="CHEBI:15378"/>
        <dbReference type="ChEBI" id="CHEBI:57856"/>
        <dbReference type="ChEBI" id="CHEBI:59789"/>
        <dbReference type="ChEBI" id="CHEBI:74411"/>
        <dbReference type="ChEBI" id="CHEBI:74493"/>
        <dbReference type="EC" id="2.1.1.182"/>
    </reaction>
</comment>
<comment type="function">
    <text evidence="7">Specifically dimethylates two adjacent adenosines (A1518 and A1519) in the loop of a conserved hairpin near the 3'-end of 16S rRNA in the 30S particle. May play a critical role in biogenesis of 30S subunits.</text>
</comment>
<dbReference type="InterPro" id="IPR011530">
    <property type="entry name" value="rRNA_adenine_dimethylase"/>
</dbReference>
<organism evidence="10 11">
    <name type="scientific">Truepera radiovictrix (strain DSM 17093 / CIP 108686 / LMG 22925 / RQ-24)</name>
    <dbReference type="NCBI Taxonomy" id="649638"/>
    <lineage>
        <taxon>Bacteria</taxon>
        <taxon>Thermotogati</taxon>
        <taxon>Deinococcota</taxon>
        <taxon>Deinococci</taxon>
        <taxon>Trueperales</taxon>
        <taxon>Trueperaceae</taxon>
        <taxon>Truepera</taxon>
    </lineage>
</organism>
<proteinExistence type="inferred from homology"/>
<dbReference type="NCBIfam" id="TIGR00755">
    <property type="entry name" value="ksgA"/>
    <property type="match status" value="1"/>
</dbReference>
<evidence type="ECO:0000259" key="9">
    <source>
        <dbReference type="SMART" id="SM00650"/>
    </source>
</evidence>
<dbReference type="GO" id="GO:0052908">
    <property type="term" value="F:16S rRNA (adenine(1518)-N(6)/adenine(1519)-N(6))-dimethyltransferase activity"/>
    <property type="evidence" value="ECO:0007669"/>
    <property type="project" value="UniProtKB-EC"/>
</dbReference>
<dbReference type="EC" id="2.1.1.182" evidence="7"/>
<dbReference type="Gene3D" id="3.40.50.150">
    <property type="entry name" value="Vaccinia Virus protein VP39"/>
    <property type="match status" value="1"/>
</dbReference>
<dbReference type="EMBL" id="CP002049">
    <property type="protein sequence ID" value="ADI15652.1"/>
    <property type="molecule type" value="Genomic_DNA"/>
</dbReference>
<protein>
    <recommendedName>
        <fullName evidence="7">Ribosomal RNA small subunit methyltransferase A</fullName>
        <ecNumber evidence="7">2.1.1.182</ecNumber>
    </recommendedName>
    <alternativeName>
        <fullName evidence="7">16S rRNA (adenine(1518)-N(6)/adenine(1519)-N(6))-dimethyltransferase</fullName>
    </alternativeName>
    <alternativeName>
        <fullName evidence="7">16S rRNA dimethyladenosine transferase</fullName>
    </alternativeName>
    <alternativeName>
        <fullName evidence="7">16S rRNA dimethylase</fullName>
    </alternativeName>
    <alternativeName>
        <fullName evidence="7">S-adenosylmethionine-6-N', N'-adenosyl(rRNA) dimethyltransferase</fullName>
    </alternativeName>
</protein>
<dbReference type="AlphaFoldDB" id="D7CTV5"/>
<dbReference type="InterPro" id="IPR001737">
    <property type="entry name" value="KsgA/Erm"/>
</dbReference>
<accession>D7CTV5</accession>
<keyword evidence="11" id="KW-1185">Reference proteome</keyword>
<dbReference type="PANTHER" id="PTHR11727:SF7">
    <property type="entry name" value="DIMETHYLADENOSINE TRANSFERASE-RELATED"/>
    <property type="match status" value="1"/>
</dbReference>
<feature type="binding site" evidence="7 8">
    <location>
        <position position="110"/>
    </location>
    <ligand>
        <name>S-adenosyl-L-methionine</name>
        <dbReference type="ChEBI" id="CHEBI:59789"/>
    </ligand>
</feature>
<keyword evidence="3 7" id="KW-0489">Methyltransferase</keyword>
<dbReference type="InterPro" id="IPR023165">
    <property type="entry name" value="rRNA_Ade_diMease-like_C"/>
</dbReference>
<feature type="binding site" evidence="7 8">
    <location>
        <position position="21"/>
    </location>
    <ligand>
        <name>S-adenosyl-L-methionine</name>
        <dbReference type="ChEBI" id="CHEBI:59789"/>
    </ligand>
</feature>
<dbReference type="STRING" id="649638.Trad_2546"/>
<feature type="binding site" evidence="7 8">
    <location>
        <position position="67"/>
    </location>
    <ligand>
        <name>S-adenosyl-L-methionine</name>
        <dbReference type="ChEBI" id="CHEBI:59789"/>
    </ligand>
</feature>
<name>D7CTV5_TRURR</name>
<evidence type="ECO:0000313" key="11">
    <source>
        <dbReference type="Proteomes" id="UP000000379"/>
    </source>
</evidence>
<evidence type="ECO:0000256" key="4">
    <source>
        <dbReference type="ARBA" id="ARBA00022679"/>
    </source>
</evidence>
<feature type="domain" description="Ribosomal RNA adenine methylase transferase N-terminal" evidence="9">
    <location>
        <begin position="26"/>
        <end position="194"/>
    </location>
</feature>
<comment type="subcellular location">
    <subcellularLocation>
        <location evidence="7">Cytoplasm</location>
    </subcellularLocation>
</comment>
<reference evidence="11" key="1">
    <citation type="submission" date="2010-05" db="EMBL/GenBank/DDBJ databases">
        <title>The complete genome of Truepera radiovictris DSM 17093.</title>
        <authorList>
            <consortium name="US DOE Joint Genome Institute (JGI-PGF)"/>
            <person name="Lucas S."/>
            <person name="Copeland A."/>
            <person name="Lapidus A."/>
            <person name="Glavina del Rio T."/>
            <person name="Dalin E."/>
            <person name="Tice H."/>
            <person name="Bruce D."/>
            <person name="Goodwin L."/>
            <person name="Pitluck S."/>
            <person name="Kyrpides N."/>
            <person name="Mavromatis K."/>
            <person name="Ovchinnikova G."/>
            <person name="Munk A.C."/>
            <person name="Detter J.C."/>
            <person name="Han C."/>
            <person name="Tapia R."/>
            <person name="Land M."/>
            <person name="Hauser L."/>
            <person name="Markowitz V."/>
            <person name="Cheng J.-F."/>
            <person name="Hugenholtz P."/>
            <person name="Woyke T."/>
            <person name="Wu D."/>
            <person name="Tindall B."/>
            <person name="Pomrenke H.G."/>
            <person name="Brambilla E."/>
            <person name="Klenk H.-P."/>
            <person name="Eisen J.A."/>
        </authorList>
    </citation>
    <scope>NUCLEOTIDE SEQUENCE [LARGE SCALE GENOMIC DNA]</scope>
    <source>
        <strain evidence="11">DSM 17093 / CIP 108686 / LMG 22925 / RQ-24</strain>
    </source>
</reference>
<dbReference type="SMART" id="SM00650">
    <property type="entry name" value="rADc"/>
    <property type="match status" value="1"/>
</dbReference>
<dbReference type="InterPro" id="IPR029063">
    <property type="entry name" value="SAM-dependent_MTases_sf"/>
</dbReference>
<dbReference type="GO" id="GO:0003723">
    <property type="term" value="F:RNA binding"/>
    <property type="evidence" value="ECO:0007669"/>
    <property type="project" value="UniProtKB-UniRule"/>
</dbReference>
<dbReference type="Pfam" id="PF00398">
    <property type="entry name" value="RrnaAD"/>
    <property type="match status" value="1"/>
</dbReference>
<dbReference type="InterPro" id="IPR020598">
    <property type="entry name" value="rRNA_Ade_methylase_Trfase_N"/>
</dbReference>
<feature type="binding site" evidence="7 8">
    <location>
        <position position="19"/>
    </location>
    <ligand>
        <name>S-adenosyl-L-methionine</name>
        <dbReference type="ChEBI" id="CHEBI:59789"/>
    </ligand>
</feature>
<evidence type="ECO:0000256" key="3">
    <source>
        <dbReference type="ARBA" id="ARBA00022603"/>
    </source>
</evidence>
<dbReference type="FunFam" id="3.40.50.150:FF:000023">
    <property type="entry name" value="Ribosomal RNA small subunit methyltransferase A"/>
    <property type="match status" value="1"/>
</dbReference>
<evidence type="ECO:0000256" key="6">
    <source>
        <dbReference type="ARBA" id="ARBA00022884"/>
    </source>
</evidence>
<dbReference type="PROSITE" id="PS01131">
    <property type="entry name" value="RRNA_A_DIMETH"/>
    <property type="match status" value="1"/>
</dbReference>
<comment type="similarity">
    <text evidence="7">Belongs to the class I-like SAM-binding methyltransferase superfamily. rRNA adenine N(6)-methyltransferase family. RsmA subfamily.</text>
</comment>
<evidence type="ECO:0000256" key="5">
    <source>
        <dbReference type="ARBA" id="ARBA00022691"/>
    </source>
</evidence>
<evidence type="ECO:0000256" key="8">
    <source>
        <dbReference type="PROSITE-ProRule" id="PRU01026"/>
    </source>
</evidence>
<reference evidence="10 11" key="2">
    <citation type="journal article" date="2011" name="Stand. Genomic Sci.">
        <title>Complete genome sequence of Truepera radiovictrix type strain (RQ-24).</title>
        <authorList>
            <person name="Ivanova N."/>
            <person name="Rohde C."/>
            <person name="Munk C."/>
            <person name="Nolan M."/>
            <person name="Lucas S."/>
            <person name="Del Rio T.G."/>
            <person name="Tice H."/>
            <person name="Deshpande S."/>
            <person name="Cheng J.F."/>
            <person name="Tapia R."/>
            <person name="Han C."/>
            <person name="Goodwin L."/>
            <person name="Pitluck S."/>
            <person name="Liolios K."/>
            <person name="Mavromatis K."/>
            <person name="Mikhailova N."/>
            <person name="Pati A."/>
            <person name="Chen A."/>
            <person name="Palaniappan K."/>
            <person name="Land M."/>
            <person name="Hauser L."/>
            <person name="Chang Y.J."/>
            <person name="Jeffries C.D."/>
            <person name="Brambilla E."/>
            <person name="Rohde M."/>
            <person name="Goker M."/>
            <person name="Tindall B.J."/>
            <person name="Woyke T."/>
            <person name="Bristow J."/>
            <person name="Eisen J.A."/>
            <person name="Markowitz V."/>
            <person name="Hugenholtz P."/>
            <person name="Kyrpides N.C."/>
            <person name="Klenk H.P."/>
            <person name="Lapidus A."/>
        </authorList>
    </citation>
    <scope>NUCLEOTIDE SEQUENCE [LARGE SCALE GENOMIC DNA]</scope>
    <source>
        <strain evidence="11">DSM 17093 / CIP 108686 / LMG 22925 / RQ-24</strain>
    </source>
</reference>
<sequence length="264" mass="28480">MRELLERHGLRADKGFGQNFLVDEGVLRSIVAAAELGPQSTVLEVGPGLGVLTRELAARAGRVISVELDRRLLPVLQETLAGLGNVTLVHGDGLTFDLSCLPEGSAMVANLPYNVGTPILVRALESGRFARVVVLLQREVAERLSATPGTPAYGALSVVVAHFGRARSVRLVKPSAFSPPPEVTSSVVRLDLTPGRAPDPALFRLVRHAFAHRRKTLKKNLLMAGYPAERVARALQTLGLEAQVRAERLSVEQFRALRQELEGG</sequence>
<dbReference type="RefSeq" id="WP_013179013.1">
    <property type="nucleotide sequence ID" value="NC_014221.1"/>
</dbReference>
<keyword evidence="2 7" id="KW-0698">rRNA processing</keyword>
<dbReference type="PROSITE" id="PS51689">
    <property type="entry name" value="SAM_RNA_A_N6_MT"/>
    <property type="match status" value="1"/>
</dbReference>
<dbReference type="HOGENOM" id="CLU_041220_0_0_0"/>
<dbReference type="CDD" id="cd02440">
    <property type="entry name" value="AdoMet_MTases"/>
    <property type="match status" value="1"/>
</dbReference>
<keyword evidence="4 7" id="KW-0808">Transferase</keyword>
<feature type="binding site" evidence="7 8">
    <location>
        <position position="46"/>
    </location>
    <ligand>
        <name>S-adenosyl-L-methionine</name>
        <dbReference type="ChEBI" id="CHEBI:59789"/>
    </ligand>
</feature>
<feature type="binding site" evidence="7 8">
    <location>
        <position position="92"/>
    </location>
    <ligand>
        <name>S-adenosyl-L-methionine</name>
        <dbReference type="ChEBI" id="CHEBI:59789"/>
    </ligand>
</feature>
<evidence type="ECO:0000256" key="1">
    <source>
        <dbReference type="ARBA" id="ARBA00022490"/>
    </source>
</evidence>
<dbReference type="Proteomes" id="UP000000379">
    <property type="component" value="Chromosome"/>
</dbReference>
<keyword evidence="1 7" id="KW-0963">Cytoplasm</keyword>
<evidence type="ECO:0000256" key="7">
    <source>
        <dbReference type="HAMAP-Rule" id="MF_00607"/>
    </source>
</evidence>
<dbReference type="InterPro" id="IPR020596">
    <property type="entry name" value="rRNA_Ade_Mease_Trfase_CS"/>
</dbReference>
<dbReference type="eggNOG" id="COG0030">
    <property type="taxonomic scope" value="Bacteria"/>
</dbReference>
<dbReference type="KEGG" id="tra:Trad_2546"/>
<dbReference type="PANTHER" id="PTHR11727">
    <property type="entry name" value="DIMETHYLADENOSINE TRANSFERASE"/>
    <property type="match status" value="1"/>
</dbReference>
<evidence type="ECO:0000313" key="10">
    <source>
        <dbReference type="EMBL" id="ADI15652.1"/>
    </source>
</evidence>
<dbReference type="HAMAP" id="MF_00607">
    <property type="entry name" value="16SrRNA_methyltr_A"/>
    <property type="match status" value="1"/>
</dbReference>
<evidence type="ECO:0000256" key="2">
    <source>
        <dbReference type="ARBA" id="ARBA00022552"/>
    </source>
</evidence>
<dbReference type="Gene3D" id="1.10.8.100">
    <property type="entry name" value="Ribosomal RNA adenine dimethylase-like, domain 2"/>
    <property type="match status" value="1"/>
</dbReference>
<dbReference type="GO" id="GO:0005829">
    <property type="term" value="C:cytosol"/>
    <property type="evidence" value="ECO:0007669"/>
    <property type="project" value="TreeGrafter"/>
</dbReference>
<gene>
    <name evidence="7" type="primary">rsmA</name>
    <name evidence="7" type="synonym">ksgA</name>
    <name evidence="10" type="ordered locus">Trad_2546</name>
</gene>
<dbReference type="SUPFAM" id="SSF53335">
    <property type="entry name" value="S-adenosyl-L-methionine-dependent methyltransferases"/>
    <property type="match status" value="1"/>
</dbReference>
<keyword evidence="6 7" id="KW-0694">RNA-binding</keyword>